<dbReference type="EMBL" id="VSWC01000067">
    <property type="protein sequence ID" value="KAA1096497.1"/>
    <property type="molecule type" value="Genomic_DNA"/>
</dbReference>
<sequence>MVRSMKVFRIIVLPVSLLALLLGHFFFGETQLKDGLLHLLRNFNQQSINGHHQAAYTGSLMGWLGSQPSDSSSLFKQHSQSSLAVSPPPIKLSASDRPPQLGGRIRSGHLIAKAYRNALKDIELTVFTLVNRDPIFSTAEFKAGTLGVPGTGIRINDERRALQAWLDCTSGEGEWRWQPTNDGPEPRTMTVHKQGPLEAKCERAFYEGHQLAANRSRSPDDWDVRASLKFQWYPSSRCEALRPGKLHSSPRLTRRALCRSLSKKSTLIVGDVSQYALHDLLLDWTTTKQASCAGNLYCKIHPICSDELDPRWIGNSSQLEAGELDAHVYFKIPPQPFNQSYFVSNVTPIDHPSLAPLRSSIRYPNGSRTFLRYRRSDSLWGSSSPSHARFQPIWLHPNNGIRDINNFWYGDVRKSDLIILSRRPLGLPRRSQMSQAFIHNKHLPLSHLEYLRKHSRSQVWRPDVRLAAEEGSDGVTAAVSLIRMAIKMVMEVWLPEVLLTLKQLQKSHGRASKLIVWRGEWRIHGDCPSTRLPQKANDGFDWDRWWKDQPSRPGDGNRPHPSPPDLFSILFPNHHPPTTTTSSSSSNDPQTTQEKSKIEDLKLKNPRLVFHNLQTIFQNQLMRKLGPEFGIPFLDLESQASVWRTGLVASPSMASPTRHHSVAHSDCFDYCFPSPGMNLEESFLGGLLKILSVSGWNNSTGNS</sequence>
<reference evidence="4 5" key="1">
    <citation type="submission" date="2019-05" db="EMBL/GenBank/DDBJ databases">
        <title>Emergence of the Ug99 lineage of the wheat stem rust pathogen through somatic hybridization.</title>
        <authorList>
            <person name="Li F."/>
            <person name="Upadhyaya N.M."/>
            <person name="Sperschneider J."/>
            <person name="Matny O."/>
            <person name="Nguyen-Phuc H."/>
            <person name="Mago R."/>
            <person name="Raley C."/>
            <person name="Miller M.E."/>
            <person name="Silverstein K.A.T."/>
            <person name="Henningsen E."/>
            <person name="Hirsch C.D."/>
            <person name="Visser B."/>
            <person name="Pretorius Z.A."/>
            <person name="Steffenson B.J."/>
            <person name="Schwessinger B."/>
            <person name="Dodds P.N."/>
            <person name="Figueroa M."/>
        </authorList>
    </citation>
    <scope>NUCLEOTIDE SEQUENCE [LARGE SCALE GENOMIC DNA]</scope>
    <source>
        <strain evidence="2">21-0</strain>
        <strain evidence="3 5">Ug99</strain>
    </source>
</reference>
<feature type="compositionally biased region" description="Low complexity" evidence="1">
    <location>
        <begin position="71"/>
        <end position="83"/>
    </location>
</feature>
<gene>
    <name evidence="2" type="ORF">PGT21_018533</name>
    <name evidence="3" type="ORF">PGTUg99_034155</name>
</gene>
<dbReference type="Proteomes" id="UP000325313">
    <property type="component" value="Unassembled WGS sequence"/>
</dbReference>
<keyword evidence="4" id="KW-1185">Reference proteome</keyword>
<dbReference type="AlphaFoldDB" id="A0A5B0P4M2"/>
<evidence type="ECO:0000313" key="5">
    <source>
        <dbReference type="Proteomes" id="UP000325313"/>
    </source>
</evidence>
<dbReference type="Proteomes" id="UP000324748">
    <property type="component" value="Unassembled WGS sequence"/>
</dbReference>
<dbReference type="OrthoDB" id="630188at2759"/>
<accession>A0A5B0P4M2</accession>
<feature type="region of interest" description="Disordered" evidence="1">
    <location>
        <begin position="543"/>
        <end position="599"/>
    </location>
</feature>
<comment type="caution">
    <text evidence="2">The sequence shown here is derived from an EMBL/GenBank/DDBJ whole genome shotgun (WGS) entry which is preliminary data.</text>
</comment>
<organism evidence="2 4">
    <name type="scientific">Puccinia graminis f. sp. tritici</name>
    <dbReference type="NCBI Taxonomy" id="56615"/>
    <lineage>
        <taxon>Eukaryota</taxon>
        <taxon>Fungi</taxon>
        <taxon>Dikarya</taxon>
        <taxon>Basidiomycota</taxon>
        <taxon>Pucciniomycotina</taxon>
        <taxon>Pucciniomycetes</taxon>
        <taxon>Pucciniales</taxon>
        <taxon>Pucciniaceae</taxon>
        <taxon>Puccinia</taxon>
    </lineage>
</organism>
<evidence type="ECO:0000313" key="2">
    <source>
        <dbReference type="EMBL" id="KAA1096497.1"/>
    </source>
</evidence>
<protein>
    <submittedName>
        <fullName evidence="2">Uncharacterized protein</fullName>
    </submittedName>
</protein>
<feature type="region of interest" description="Disordered" evidence="1">
    <location>
        <begin position="71"/>
        <end position="98"/>
    </location>
</feature>
<feature type="compositionally biased region" description="Basic and acidic residues" evidence="1">
    <location>
        <begin position="543"/>
        <end position="558"/>
    </location>
</feature>
<name>A0A5B0P4M2_PUCGR</name>
<evidence type="ECO:0000313" key="4">
    <source>
        <dbReference type="Proteomes" id="UP000324748"/>
    </source>
</evidence>
<evidence type="ECO:0000313" key="3">
    <source>
        <dbReference type="EMBL" id="KAA1131939.1"/>
    </source>
</evidence>
<proteinExistence type="predicted"/>
<evidence type="ECO:0000256" key="1">
    <source>
        <dbReference type="SAM" id="MobiDB-lite"/>
    </source>
</evidence>
<dbReference type="EMBL" id="VDEP01000102">
    <property type="protein sequence ID" value="KAA1131939.1"/>
    <property type="molecule type" value="Genomic_DNA"/>
</dbReference>